<organism evidence="3 4">
    <name type="scientific">Roseateles asaccharophilus</name>
    <dbReference type="NCBI Taxonomy" id="582607"/>
    <lineage>
        <taxon>Bacteria</taxon>
        <taxon>Pseudomonadati</taxon>
        <taxon>Pseudomonadota</taxon>
        <taxon>Betaproteobacteria</taxon>
        <taxon>Burkholderiales</taxon>
        <taxon>Sphaerotilaceae</taxon>
        <taxon>Roseateles</taxon>
    </lineage>
</organism>
<dbReference type="InterPro" id="IPR013424">
    <property type="entry name" value="Ice-binding_C"/>
</dbReference>
<dbReference type="NCBIfam" id="TIGR02595">
    <property type="entry name" value="PEP_CTERM"/>
    <property type="match status" value="1"/>
</dbReference>
<gene>
    <name evidence="3" type="ORF">DFR39_104156</name>
</gene>
<keyword evidence="1" id="KW-0732">Signal</keyword>
<dbReference type="EMBL" id="SNXE01000004">
    <property type="protein sequence ID" value="TDP09595.1"/>
    <property type="molecule type" value="Genomic_DNA"/>
</dbReference>
<evidence type="ECO:0000259" key="2">
    <source>
        <dbReference type="Pfam" id="PF07589"/>
    </source>
</evidence>
<sequence length="223" mass="23849">MNLIKLNTKTRLALGATGLLLAGAAQAGVLASWTFQNAANNKVSDIEASSTAPGVRKALFNTDNNGVENWSGNKLSVTRMFNSTDNTPWLSFTLDNTVENLKLSFTHFHNHNWGFPTERQYKFGVQLDQGKGYGNVARDLIASTATSGQNLSVDLASSLGPGSYSVRWVGYGFGWGNNSGSEFFALDNVTLSGSNKVPEPASFALVGLALAGVAVARRRQQRG</sequence>
<feature type="domain" description="Ice-binding protein C-terminal" evidence="2">
    <location>
        <begin position="197"/>
        <end position="219"/>
    </location>
</feature>
<dbReference type="RefSeq" id="WP_133603572.1">
    <property type="nucleotide sequence ID" value="NZ_JAUFPJ010000004.1"/>
</dbReference>
<feature type="chain" id="PRO_5020631834" evidence="1">
    <location>
        <begin position="28"/>
        <end position="223"/>
    </location>
</feature>
<comment type="caution">
    <text evidence="3">The sequence shown here is derived from an EMBL/GenBank/DDBJ whole genome shotgun (WGS) entry which is preliminary data.</text>
</comment>
<evidence type="ECO:0000256" key="1">
    <source>
        <dbReference type="SAM" id="SignalP"/>
    </source>
</evidence>
<feature type="signal peptide" evidence="1">
    <location>
        <begin position="1"/>
        <end position="27"/>
    </location>
</feature>
<dbReference type="Pfam" id="PF07589">
    <property type="entry name" value="PEP-CTERM"/>
    <property type="match status" value="1"/>
</dbReference>
<reference evidence="3 4" key="1">
    <citation type="submission" date="2019-03" db="EMBL/GenBank/DDBJ databases">
        <title>Genomic Encyclopedia of Type Strains, Phase IV (KMG-IV): sequencing the most valuable type-strain genomes for metagenomic binning, comparative biology and taxonomic classification.</title>
        <authorList>
            <person name="Goeker M."/>
        </authorList>
    </citation>
    <scope>NUCLEOTIDE SEQUENCE [LARGE SCALE GENOMIC DNA]</scope>
    <source>
        <strain evidence="3 4">DSM 25082</strain>
    </source>
</reference>
<name>A0A4R6N3X2_9BURK</name>
<dbReference type="Proteomes" id="UP000295357">
    <property type="component" value="Unassembled WGS sequence"/>
</dbReference>
<evidence type="ECO:0000313" key="3">
    <source>
        <dbReference type="EMBL" id="TDP09595.1"/>
    </source>
</evidence>
<protein>
    <submittedName>
        <fullName evidence="3">Putative secreted protein with PEP-CTERM sorting signal</fullName>
    </submittedName>
</protein>
<dbReference type="AlphaFoldDB" id="A0A4R6N3X2"/>
<dbReference type="OrthoDB" id="9905009at2"/>
<evidence type="ECO:0000313" key="4">
    <source>
        <dbReference type="Proteomes" id="UP000295357"/>
    </source>
</evidence>
<keyword evidence="4" id="KW-1185">Reference proteome</keyword>
<accession>A0A4R6N3X2</accession>
<proteinExistence type="predicted"/>